<protein>
    <submittedName>
        <fullName evidence="2">Uncharacterized protein</fullName>
    </submittedName>
</protein>
<dbReference type="Proteomes" id="UP000241736">
    <property type="component" value="Unassembled WGS sequence"/>
</dbReference>
<evidence type="ECO:0000313" key="3">
    <source>
        <dbReference type="Proteomes" id="UP000241736"/>
    </source>
</evidence>
<dbReference type="EMBL" id="PVLF01000010">
    <property type="protein sequence ID" value="PRH82411.1"/>
    <property type="molecule type" value="Genomic_DNA"/>
</dbReference>
<dbReference type="RefSeq" id="WP_106990454.1">
    <property type="nucleotide sequence ID" value="NZ_JAVEVW010000022.1"/>
</dbReference>
<feature type="signal peptide" evidence="1">
    <location>
        <begin position="1"/>
        <end position="31"/>
    </location>
</feature>
<keyword evidence="1" id="KW-0732">Signal</keyword>
<dbReference type="OrthoDB" id="9938007at2"/>
<evidence type="ECO:0000313" key="2">
    <source>
        <dbReference type="EMBL" id="PRH82411.1"/>
    </source>
</evidence>
<sequence>MNVERKHRIAKLPRLAALCALLLAFAQPALAQGEVSLAPQGGKVSASATVTFRIVVPEAVRMDARDLVAEVAPADRRSPPQQRRVDEFDGIQRVTLARP</sequence>
<keyword evidence="3" id="KW-1185">Reference proteome</keyword>
<dbReference type="AlphaFoldDB" id="A0A2P6M8V2"/>
<gene>
    <name evidence="2" type="ORF">C6N40_07795</name>
</gene>
<name>A0A2P6M8V2_9GAMM</name>
<feature type="chain" id="PRO_5015192326" evidence="1">
    <location>
        <begin position="32"/>
        <end position="99"/>
    </location>
</feature>
<evidence type="ECO:0000256" key="1">
    <source>
        <dbReference type="SAM" id="SignalP"/>
    </source>
</evidence>
<proteinExistence type="predicted"/>
<accession>A0A2P6M8V2</accession>
<reference evidence="2 3" key="1">
    <citation type="submission" date="2018-03" db="EMBL/GenBank/DDBJ databases">
        <title>Arenimonas caeni sp. nov., isolated from activated sludge.</title>
        <authorList>
            <person name="Liu H."/>
        </authorList>
    </citation>
    <scope>NUCLEOTIDE SEQUENCE [LARGE SCALE GENOMIC DNA]</scope>
    <source>
        <strain evidence="3">z29</strain>
    </source>
</reference>
<organism evidence="2 3">
    <name type="scientific">Arenimonas caeni</name>
    <dbReference type="NCBI Taxonomy" id="2058085"/>
    <lineage>
        <taxon>Bacteria</taxon>
        <taxon>Pseudomonadati</taxon>
        <taxon>Pseudomonadota</taxon>
        <taxon>Gammaproteobacteria</taxon>
        <taxon>Lysobacterales</taxon>
        <taxon>Lysobacteraceae</taxon>
        <taxon>Arenimonas</taxon>
    </lineage>
</organism>
<comment type="caution">
    <text evidence="2">The sequence shown here is derived from an EMBL/GenBank/DDBJ whole genome shotgun (WGS) entry which is preliminary data.</text>
</comment>